<evidence type="ECO:0000256" key="5">
    <source>
        <dbReference type="ARBA" id="ARBA00022909"/>
    </source>
</evidence>
<evidence type="ECO:0000313" key="10">
    <source>
        <dbReference type="EMBL" id="SHH88921.1"/>
    </source>
</evidence>
<dbReference type="PANTHER" id="PTHR42743:SF11">
    <property type="entry name" value="AMINODEOXYCHORISMATE LYASE"/>
    <property type="match status" value="1"/>
</dbReference>
<comment type="cofactor">
    <cofactor evidence="1">
        <name>pyridoxal 5'-phosphate</name>
        <dbReference type="ChEBI" id="CHEBI:597326"/>
    </cofactor>
</comment>
<dbReference type="AlphaFoldDB" id="A0A1M5WN18"/>
<keyword evidence="4" id="KW-0663">Pyridoxal phosphate</keyword>
<evidence type="ECO:0000256" key="9">
    <source>
        <dbReference type="ARBA" id="ARBA00049529"/>
    </source>
</evidence>
<protein>
    <recommendedName>
        <fullName evidence="8">aminodeoxychorismate lyase</fullName>
        <ecNumber evidence="8">4.1.3.38</ecNumber>
    </recommendedName>
</protein>
<evidence type="ECO:0000256" key="6">
    <source>
        <dbReference type="ARBA" id="ARBA00023239"/>
    </source>
</evidence>
<dbReference type="GO" id="GO:0046656">
    <property type="term" value="P:folic acid biosynthetic process"/>
    <property type="evidence" value="ECO:0007669"/>
    <property type="project" value="UniProtKB-KW"/>
</dbReference>
<proteinExistence type="inferred from homology"/>
<dbReference type="InterPro" id="IPR036038">
    <property type="entry name" value="Aminotransferase-like"/>
</dbReference>
<comment type="catalytic activity">
    <reaction evidence="9">
        <text>4-amino-4-deoxychorismate = 4-aminobenzoate + pyruvate + H(+)</text>
        <dbReference type="Rhea" id="RHEA:16201"/>
        <dbReference type="ChEBI" id="CHEBI:15361"/>
        <dbReference type="ChEBI" id="CHEBI:15378"/>
        <dbReference type="ChEBI" id="CHEBI:17836"/>
        <dbReference type="ChEBI" id="CHEBI:58406"/>
        <dbReference type="EC" id="4.1.3.38"/>
    </reaction>
</comment>
<name>A0A1M5WN18_9FIRM</name>
<dbReference type="EC" id="4.1.3.38" evidence="8"/>
<evidence type="ECO:0000256" key="3">
    <source>
        <dbReference type="ARBA" id="ARBA00011738"/>
    </source>
</evidence>
<dbReference type="Proteomes" id="UP000183954">
    <property type="component" value="Unassembled WGS sequence"/>
</dbReference>
<keyword evidence="6 10" id="KW-0456">Lyase</keyword>
<evidence type="ECO:0000256" key="1">
    <source>
        <dbReference type="ARBA" id="ARBA00001933"/>
    </source>
</evidence>
<organism evidence="10 11">
    <name type="scientific">Desulfosporosinus lacus DSM 15449</name>
    <dbReference type="NCBI Taxonomy" id="1121420"/>
    <lineage>
        <taxon>Bacteria</taxon>
        <taxon>Bacillati</taxon>
        <taxon>Bacillota</taxon>
        <taxon>Clostridia</taxon>
        <taxon>Eubacteriales</taxon>
        <taxon>Desulfitobacteriaceae</taxon>
        <taxon>Desulfosporosinus</taxon>
    </lineage>
</organism>
<dbReference type="Gene3D" id="3.30.470.10">
    <property type="match status" value="1"/>
</dbReference>
<dbReference type="RefSeq" id="WP_073029300.1">
    <property type="nucleotide sequence ID" value="NZ_FQXJ01000005.1"/>
</dbReference>
<keyword evidence="11" id="KW-1185">Reference proteome</keyword>
<dbReference type="GO" id="GO:0030170">
    <property type="term" value="F:pyridoxal phosphate binding"/>
    <property type="evidence" value="ECO:0007669"/>
    <property type="project" value="InterPro"/>
</dbReference>
<comment type="subunit">
    <text evidence="3">Homodimer.</text>
</comment>
<dbReference type="OrthoDB" id="9805628at2"/>
<dbReference type="EMBL" id="FQXJ01000005">
    <property type="protein sequence ID" value="SHH88921.1"/>
    <property type="molecule type" value="Genomic_DNA"/>
</dbReference>
<gene>
    <name evidence="10" type="ORF">SAMN02746098_01698</name>
</gene>
<dbReference type="InterPro" id="IPR043131">
    <property type="entry name" value="BCAT-like_N"/>
</dbReference>
<dbReference type="FunFam" id="3.20.10.10:FF:000002">
    <property type="entry name" value="D-alanine aminotransferase"/>
    <property type="match status" value="1"/>
</dbReference>
<dbReference type="InterPro" id="IPR043132">
    <property type="entry name" value="BCAT-like_C"/>
</dbReference>
<dbReference type="GO" id="GO:0008696">
    <property type="term" value="F:4-amino-4-deoxychorismate lyase activity"/>
    <property type="evidence" value="ECO:0007669"/>
    <property type="project" value="UniProtKB-EC"/>
</dbReference>
<dbReference type="InterPro" id="IPR001544">
    <property type="entry name" value="Aminotrans_IV"/>
</dbReference>
<comment type="pathway">
    <text evidence="7">Cofactor biosynthesis; tetrahydrofolate biosynthesis; 4-aminobenzoate from chorismate: step 2/2.</text>
</comment>
<reference evidence="11" key="1">
    <citation type="submission" date="2016-11" db="EMBL/GenBank/DDBJ databases">
        <authorList>
            <person name="Varghese N."/>
            <person name="Submissions S."/>
        </authorList>
    </citation>
    <scope>NUCLEOTIDE SEQUENCE [LARGE SCALE GENOMIC DNA]</scope>
    <source>
        <strain evidence="11">DSM 15449</strain>
    </source>
</reference>
<dbReference type="Gene3D" id="3.20.10.10">
    <property type="entry name" value="D-amino Acid Aminotransferase, subunit A, domain 2"/>
    <property type="match status" value="1"/>
</dbReference>
<evidence type="ECO:0000256" key="4">
    <source>
        <dbReference type="ARBA" id="ARBA00022898"/>
    </source>
</evidence>
<evidence type="ECO:0000256" key="2">
    <source>
        <dbReference type="ARBA" id="ARBA00009320"/>
    </source>
</evidence>
<keyword evidence="5" id="KW-0289">Folate biosynthesis</keyword>
<evidence type="ECO:0000256" key="7">
    <source>
        <dbReference type="ARBA" id="ARBA00035633"/>
    </source>
</evidence>
<dbReference type="CDD" id="cd01559">
    <property type="entry name" value="ADCL_like"/>
    <property type="match status" value="1"/>
</dbReference>
<sequence length="275" mass="30982">MIPDETILTNDRLVLFGFGLFETLLITDRGPLFADLHWQRMNKGAQILGLRLPDKREWLRLIQGFIQQTLETFPYALRITLSGGSPLTRHPAQLLFHKRSIPYTHEQYTSGIQLNLLPYPRNEQSPLCSIKSTNYLENILAKEEACRQGCEEGLWLNTQGFLAEGTMSNLFFLKDGTLFTPSLSSGCLPGTRRQVILNLARSQQISVQEGLYALSDLLSSDEIFMTNSLMGIMPVRKVNASSFPVSPLGSLDSGMRCLETAYKNFVKISGYFFDT</sequence>
<comment type="similarity">
    <text evidence="2">Belongs to the class-IV pyridoxal-phosphate-dependent aminotransferase family.</text>
</comment>
<accession>A0A1M5WN18</accession>
<dbReference type="PANTHER" id="PTHR42743">
    <property type="entry name" value="AMINO-ACID AMINOTRANSFERASE"/>
    <property type="match status" value="1"/>
</dbReference>
<dbReference type="InterPro" id="IPR017824">
    <property type="entry name" value="Aminodeoxychorismate_lyase_IV"/>
</dbReference>
<dbReference type="InterPro" id="IPR050571">
    <property type="entry name" value="Class-IV_PLP-Dep_Aminotrnsfr"/>
</dbReference>
<dbReference type="Pfam" id="PF01063">
    <property type="entry name" value="Aminotran_4"/>
    <property type="match status" value="1"/>
</dbReference>
<evidence type="ECO:0000313" key="11">
    <source>
        <dbReference type="Proteomes" id="UP000183954"/>
    </source>
</evidence>
<dbReference type="STRING" id="1121420.SAMN02746098_01698"/>
<dbReference type="GO" id="GO:0008652">
    <property type="term" value="P:amino acid biosynthetic process"/>
    <property type="evidence" value="ECO:0007669"/>
    <property type="project" value="UniProtKB-ARBA"/>
</dbReference>
<dbReference type="SUPFAM" id="SSF56752">
    <property type="entry name" value="D-aminoacid aminotransferase-like PLP-dependent enzymes"/>
    <property type="match status" value="1"/>
</dbReference>
<evidence type="ECO:0000256" key="8">
    <source>
        <dbReference type="ARBA" id="ARBA00035676"/>
    </source>
</evidence>
<dbReference type="GO" id="GO:0005829">
    <property type="term" value="C:cytosol"/>
    <property type="evidence" value="ECO:0007669"/>
    <property type="project" value="TreeGrafter"/>
</dbReference>